<dbReference type="EMBL" id="JAEDAK010000002">
    <property type="protein sequence ID" value="MBH9576036.1"/>
    <property type="molecule type" value="Genomic_DNA"/>
</dbReference>
<comment type="subcellular location">
    <subcellularLocation>
        <location evidence="1">Cell inner membrane</location>
    </subcellularLocation>
</comment>
<dbReference type="GO" id="GO:0015628">
    <property type="term" value="P:protein secretion by the type II secretion system"/>
    <property type="evidence" value="ECO:0007669"/>
    <property type="project" value="InterPro"/>
</dbReference>
<evidence type="ECO:0000313" key="11">
    <source>
        <dbReference type="EMBL" id="MBH9576036.1"/>
    </source>
</evidence>
<keyword evidence="4" id="KW-1003">Cell membrane</keyword>
<dbReference type="GO" id="GO:0015627">
    <property type="term" value="C:type II protein secretion system complex"/>
    <property type="evidence" value="ECO:0007669"/>
    <property type="project" value="InterPro"/>
</dbReference>
<gene>
    <name evidence="11" type="ORF">I7X39_03870</name>
</gene>
<feature type="domain" description="GspL periplasmic" evidence="10">
    <location>
        <begin position="262"/>
        <end position="395"/>
    </location>
</feature>
<keyword evidence="6" id="KW-0812">Transmembrane</keyword>
<dbReference type="GO" id="GO:0005886">
    <property type="term" value="C:plasma membrane"/>
    <property type="evidence" value="ECO:0007669"/>
    <property type="project" value="UniProtKB-SubCell"/>
</dbReference>
<comment type="similarity">
    <text evidence="2">Belongs to the GSP L family.</text>
</comment>
<evidence type="ECO:0000256" key="1">
    <source>
        <dbReference type="ARBA" id="ARBA00004533"/>
    </source>
</evidence>
<evidence type="ECO:0000256" key="9">
    <source>
        <dbReference type="ARBA" id="ARBA00023136"/>
    </source>
</evidence>
<protein>
    <submittedName>
        <fullName evidence="11">General secretion pathway protein GspL</fullName>
    </submittedName>
</protein>
<keyword evidence="7" id="KW-0653">Protein transport</keyword>
<keyword evidence="5" id="KW-0997">Cell inner membrane</keyword>
<evidence type="ECO:0000256" key="2">
    <source>
        <dbReference type="ARBA" id="ARBA00005318"/>
    </source>
</evidence>
<organism evidence="11 12">
    <name type="scientific">Inhella proteolytica</name>
    <dbReference type="NCBI Taxonomy" id="2795029"/>
    <lineage>
        <taxon>Bacteria</taxon>
        <taxon>Pseudomonadati</taxon>
        <taxon>Pseudomonadota</taxon>
        <taxon>Betaproteobacteria</taxon>
        <taxon>Burkholderiales</taxon>
        <taxon>Sphaerotilaceae</taxon>
        <taxon>Inhella</taxon>
    </lineage>
</organism>
<dbReference type="InterPro" id="IPR025691">
    <property type="entry name" value="GspL_pp_dom"/>
</dbReference>
<evidence type="ECO:0000256" key="8">
    <source>
        <dbReference type="ARBA" id="ARBA00022989"/>
    </source>
</evidence>
<dbReference type="InterPro" id="IPR007812">
    <property type="entry name" value="T2SS_protein-GspL"/>
</dbReference>
<keyword evidence="12" id="KW-1185">Reference proteome</keyword>
<evidence type="ECO:0000256" key="7">
    <source>
        <dbReference type="ARBA" id="ARBA00022927"/>
    </source>
</evidence>
<dbReference type="RefSeq" id="WP_198109649.1">
    <property type="nucleotide sequence ID" value="NZ_JAEDAK010000002.1"/>
</dbReference>
<sequence>MSTLLILLPPRERLQAGARSARAGATARVPEFDWVLQRGDALEQGRSPAAALPKADQLVLQPHALDCSFHRATLPRAPAARWRAALAGLLEEQLLEEPEQLHFALPPGAAPGQELWVCVTARAPLEQAVATLEAAQRFVDRIVPPGTPLASADETPRAHVLADEQGTPLLLLAQAEGLLLRPLRGPAPLLPAGTQCSAEPEVAAAATAQLGAAGEALPLRSRAQFALDALGSGWDLRQFELRPRIQGLQRINQWLHRFMQPAWRPVRIGLLALLGLQLVGLNALAWQQRQQIRSQQLAIDQTLTQTFPQVRAVLDAPAQMQRQMDLLRAQAGALGPQDLEPLLAAAASAWPEDRGPAEALGFEPGQLSLASAGWTEAQIELLRQRLASEGWSLANEQGRLILRRAKN</sequence>
<dbReference type="NCBIfam" id="TIGR01709">
    <property type="entry name" value="typeII_sec_gspL"/>
    <property type="match status" value="1"/>
</dbReference>
<keyword evidence="9" id="KW-0472">Membrane</keyword>
<evidence type="ECO:0000256" key="3">
    <source>
        <dbReference type="ARBA" id="ARBA00022448"/>
    </source>
</evidence>
<evidence type="ECO:0000256" key="5">
    <source>
        <dbReference type="ARBA" id="ARBA00022519"/>
    </source>
</evidence>
<accession>A0A931IYD2</accession>
<dbReference type="InterPro" id="IPR043129">
    <property type="entry name" value="ATPase_NBD"/>
</dbReference>
<evidence type="ECO:0000259" key="10">
    <source>
        <dbReference type="Pfam" id="PF12693"/>
    </source>
</evidence>
<keyword evidence="8" id="KW-1133">Transmembrane helix</keyword>
<dbReference type="AlphaFoldDB" id="A0A931IYD2"/>
<dbReference type="SUPFAM" id="SSF53067">
    <property type="entry name" value="Actin-like ATPase domain"/>
    <property type="match status" value="1"/>
</dbReference>
<evidence type="ECO:0000313" key="12">
    <source>
        <dbReference type="Proteomes" id="UP000613266"/>
    </source>
</evidence>
<keyword evidence="3" id="KW-0813">Transport</keyword>
<dbReference type="Pfam" id="PF12693">
    <property type="entry name" value="GspL_C"/>
    <property type="match status" value="1"/>
</dbReference>
<dbReference type="Gene3D" id="3.30.420.380">
    <property type="match status" value="1"/>
</dbReference>
<reference evidence="11" key="1">
    <citation type="submission" date="2020-12" db="EMBL/GenBank/DDBJ databases">
        <title>The genome sequence of Inhella sp. 1Y17.</title>
        <authorList>
            <person name="Liu Y."/>
        </authorList>
    </citation>
    <scope>NUCLEOTIDE SEQUENCE</scope>
    <source>
        <strain evidence="11">1Y17</strain>
    </source>
</reference>
<evidence type="ECO:0000256" key="4">
    <source>
        <dbReference type="ARBA" id="ARBA00022475"/>
    </source>
</evidence>
<dbReference type="GO" id="GO:0009276">
    <property type="term" value="C:Gram-negative-bacterium-type cell wall"/>
    <property type="evidence" value="ECO:0007669"/>
    <property type="project" value="InterPro"/>
</dbReference>
<comment type="caution">
    <text evidence="11">The sequence shown here is derived from an EMBL/GenBank/DDBJ whole genome shotgun (WGS) entry which is preliminary data.</text>
</comment>
<evidence type="ECO:0000256" key="6">
    <source>
        <dbReference type="ARBA" id="ARBA00022692"/>
    </source>
</evidence>
<name>A0A931IYD2_9BURK</name>
<dbReference type="Proteomes" id="UP000613266">
    <property type="component" value="Unassembled WGS sequence"/>
</dbReference>
<proteinExistence type="inferred from homology"/>